<protein>
    <submittedName>
        <fullName evidence="1">Uncharacterized protein</fullName>
    </submittedName>
</protein>
<name>A0A0E9VQ56_ANGAN</name>
<reference evidence="1" key="1">
    <citation type="submission" date="2014-11" db="EMBL/GenBank/DDBJ databases">
        <authorList>
            <person name="Amaro Gonzalez C."/>
        </authorList>
    </citation>
    <scope>NUCLEOTIDE SEQUENCE</scope>
</reference>
<accession>A0A0E9VQ56</accession>
<evidence type="ECO:0000313" key="1">
    <source>
        <dbReference type="EMBL" id="JAH80217.1"/>
    </source>
</evidence>
<dbReference type="EMBL" id="GBXM01028360">
    <property type="protein sequence ID" value="JAH80217.1"/>
    <property type="molecule type" value="Transcribed_RNA"/>
</dbReference>
<reference evidence="1" key="2">
    <citation type="journal article" date="2015" name="Fish Shellfish Immunol.">
        <title>Early steps in the European eel (Anguilla anguilla)-Vibrio vulnificus interaction in the gills: Role of the RtxA13 toxin.</title>
        <authorList>
            <person name="Callol A."/>
            <person name="Pajuelo D."/>
            <person name="Ebbesson L."/>
            <person name="Teles M."/>
            <person name="MacKenzie S."/>
            <person name="Amaro C."/>
        </authorList>
    </citation>
    <scope>NUCLEOTIDE SEQUENCE</scope>
</reference>
<organism evidence="1">
    <name type="scientific">Anguilla anguilla</name>
    <name type="common">European freshwater eel</name>
    <name type="synonym">Muraena anguilla</name>
    <dbReference type="NCBI Taxonomy" id="7936"/>
    <lineage>
        <taxon>Eukaryota</taxon>
        <taxon>Metazoa</taxon>
        <taxon>Chordata</taxon>
        <taxon>Craniata</taxon>
        <taxon>Vertebrata</taxon>
        <taxon>Euteleostomi</taxon>
        <taxon>Actinopterygii</taxon>
        <taxon>Neopterygii</taxon>
        <taxon>Teleostei</taxon>
        <taxon>Anguilliformes</taxon>
        <taxon>Anguillidae</taxon>
        <taxon>Anguilla</taxon>
    </lineage>
</organism>
<dbReference type="AlphaFoldDB" id="A0A0E9VQ56"/>
<sequence length="55" mass="6578">MIARLLCHDRHAPFPRDHSKMYGPVCRQRNQIQRRILTPSPQSTGKKEFWDFLRG</sequence>
<proteinExistence type="predicted"/>